<keyword evidence="8" id="KW-0418">Kinase</keyword>
<dbReference type="SUPFAM" id="SSF52172">
    <property type="entry name" value="CheY-like"/>
    <property type="match status" value="1"/>
</dbReference>
<feature type="transmembrane region" description="Helical" evidence="5">
    <location>
        <begin position="40"/>
        <end position="62"/>
    </location>
</feature>
<evidence type="ECO:0000256" key="3">
    <source>
        <dbReference type="ARBA" id="ARBA00022553"/>
    </source>
</evidence>
<evidence type="ECO:0000256" key="2">
    <source>
        <dbReference type="ARBA" id="ARBA00012438"/>
    </source>
</evidence>
<evidence type="ECO:0000256" key="1">
    <source>
        <dbReference type="ARBA" id="ARBA00000085"/>
    </source>
</evidence>
<evidence type="ECO:0000256" key="5">
    <source>
        <dbReference type="SAM" id="Phobius"/>
    </source>
</evidence>
<feature type="transmembrane region" description="Helical" evidence="5">
    <location>
        <begin position="68"/>
        <end position="85"/>
    </location>
</feature>
<evidence type="ECO:0000259" key="7">
    <source>
        <dbReference type="PROSITE" id="PS50110"/>
    </source>
</evidence>
<comment type="catalytic activity">
    <reaction evidence="1">
        <text>ATP + protein L-histidine = ADP + protein N-phospho-L-histidine.</text>
        <dbReference type="EC" id="2.7.13.3"/>
    </reaction>
</comment>
<dbReference type="InterPro" id="IPR001789">
    <property type="entry name" value="Sig_transdc_resp-reg_receiver"/>
</dbReference>
<dbReference type="PROSITE" id="PS50109">
    <property type="entry name" value="HIS_KIN"/>
    <property type="match status" value="1"/>
</dbReference>
<dbReference type="Proteomes" id="UP001162741">
    <property type="component" value="Chromosome"/>
</dbReference>
<dbReference type="Pfam" id="PF02518">
    <property type="entry name" value="HATPase_c"/>
    <property type="match status" value="1"/>
</dbReference>
<protein>
    <recommendedName>
        <fullName evidence="2">histidine kinase</fullName>
        <ecNumber evidence="2">2.7.13.3</ecNumber>
    </recommendedName>
</protein>
<dbReference type="SUPFAM" id="SSF47384">
    <property type="entry name" value="Homodimeric domain of signal transducing histidine kinase"/>
    <property type="match status" value="1"/>
</dbReference>
<accession>A0ABY6IY00</accession>
<feature type="transmembrane region" description="Helical" evidence="5">
    <location>
        <begin position="175"/>
        <end position="197"/>
    </location>
</feature>
<dbReference type="PANTHER" id="PTHR43547:SF2">
    <property type="entry name" value="HYBRID SIGNAL TRANSDUCTION HISTIDINE KINASE C"/>
    <property type="match status" value="1"/>
</dbReference>
<dbReference type="InterPro" id="IPR011006">
    <property type="entry name" value="CheY-like_superfamily"/>
</dbReference>
<dbReference type="SUPFAM" id="SSF55874">
    <property type="entry name" value="ATPase domain of HSP90 chaperone/DNA topoisomerase II/histidine kinase"/>
    <property type="match status" value="1"/>
</dbReference>
<dbReference type="PROSITE" id="PS50110">
    <property type="entry name" value="RESPONSE_REGULATORY"/>
    <property type="match status" value="1"/>
</dbReference>
<gene>
    <name evidence="8" type="ORF">MKQ68_18815</name>
</gene>
<keyword evidence="5" id="KW-0472">Membrane</keyword>
<evidence type="ECO:0000313" key="8">
    <source>
        <dbReference type="EMBL" id="UYQ92143.1"/>
    </source>
</evidence>
<dbReference type="Gene3D" id="3.30.565.10">
    <property type="entry name" value="Histidine kinase-like ATPase, C-terminal domain"/>
    <property type="match status" value="1"/>
</dbReference>
<evidence type="ECO:0000256" key="4">
    <source>
        <dbReference type="PROSITE-ProRule" id="PRU00169"/>
    </source>
</evidence>
<dbReference type="Gene3D" id="3.40.50.2300">
    <property type="match status" value="1"/>
</dbReference>
<evidence type="ECO:0000259" key="6">
    <source>
        <dbReference type="PROSITE" id="PS50109"/>
    </source>
</evidence>
<dbReference type="InterPro" id="IPR036097">
    <property type="entry name" value="HisK_dim/P_sf"/>
</dbReference>
<organism evidence="8 9">
    <name type="scientific">Chitinophaga horti</name>
    <dbReference type="NCBI Taxonomy" id="2920382"/>
    <lineage>
        <taxon>Bacteria</taxon>
        <taxon>Pseudomonadati</taxon>
        <taxon>Bacteroidota</taxon>
        <taxon>Chitinophagia</taxon>
        <taxon>Chitinophagales</taxon>
        <taxon>Chitinophagaceae</taxon>
        <taxon>Chitinophaga</taxon>
    </lineage>
</organism>
<name>A0ABY6IY00_9BACT</name>
<feature type="domain" description="Histidine kinase" evidence="6">
    <location>
        <begin position="212"/>
        <end position="431"/>
    </location>
</feature>
<keyword evidence="8" id="KW-0808">Transferase</keyword>
<feature type="transmembrane region" description="Helical" evidence="5">
    <location>
        <begin position="141"/>
        <end position="163"/>
    </location>
</feature>
<dbReference type="InterPro" id="IPR003594">
    <property type="entry name" value="HATPase_dom"/>
</dbReference>
<keyword evidence="5" id="KW-1133">Transmembrane helix</keyword>
<feature type="transmembrane region" description="Helical" evidence="5">
    <location>
        <begin position="115"/>
        <end position="134"/>
    </location>
</feature>
<feature type="transmembrane region" description="Helical" evidence="5">
    <location>
        <begin position="90"/>
        <end position="109"/>
    </location>
</feature>
<dbReference type="PRINTS" id="PR00344">
    <property type="entry name" value="BCTRLSENSOR"/>
</dbReference>
<keyword evidence="5" id="KW-0812">Transmembrane</keyword>
<dbReference type="SMART" id="SM00448">
    <property type="entry name" value="REC"/>
    <property type="match status" value="1"/>
</dbReference>
<dbReference type="Pfam" id="PF00072">
    <property type="entry name" value="Response_reg"/>
    <property type="match status" value="1"/>
</dbReference>
<dbReference type="EC" id="2.7.13.3" evidence="2"/>
<keyword evidence="3 4" id="KW-0597">Phosphoprotein</keyword>
<dbReference type="SMART" id="SM00387">
    <property type="entry name" value="HATPase_c"/>
    <property type="match status" value="1"/>
</dbReference>
<sequence>MKIFSRPADLPTYNRINILRNIINAGTDTLPSERARKVRIVNALSMITAFLAAVIGTMFYFSNGLKEILTGAWAETFAFTLVIILNRFRFYNAASIGVLVIHCLGALYFHEILGSLIDISLIIAFMFGMCFLVYSTSRMQAIGAAITLSTYFLLQADLIPQIIPTLNMPQEQQQLIRSVADPAFMFFNVLVFVGLLLQYRKLMNRLNAYVHQFSHELRNNLNSQTLIVDKLQREIRKNPSLSQLLPLVEELQISTDTMAEISNNALSIGEMEAGDRRTLQADKVNIKLAIGRMIAIHRLKAERNQLSLSLSIAEDFPNEIILNKDGLNKILANLIVNAIKYADQNTQISIAVTLEKNESFRITVTNSCPDIPKEVLAKLFDRFFTAKNKNVEGSGLGLYIVQEQVARLNGTITAISQNRKTSFVVVLPLKTASLFKVDLSNVHVVVVDDSPAMVRYASNALEAYGCTVSTASEGAQLFDMLQDQVSLPDAILLDRHLQDVSGIKILKSIKSNPRLKSIPVIIYTGDNADQQALIDAGASAVQLKPSEPRALAELIGQLI</sequence>
<proteinExistence type="predicted"/>
<dbReference type="EMBL" id="CP107006">
    <property type="protein sequence ID" value="UYQ92143.1"/>
    <property type="molecule type" value="Genomic_DNA"/>
</dbReference>
<evidence type="ECO:0000313" key="9">
    <source>
        <dbReference type="Proteomes" id="UP001162741"/>
    </source>
</evidence>
<dbReference type="CDD" id="cd00075">
    <property type="entry name" value="HATPase"/>
    <property type="match status" value="1"/>
</dbReference>
<feature type="domain" description="Response regulatory" evidence="7">
    <location>
        <begin position="443"/>
        <end position="559"/>
    </location>
</feature>
<reference evidence="8" key="1">
    <citation type="submission" date="2022-10" db="EMBL/GenBank/DDBJ databases">
        <title>Chitinophaga sp. nov., isolated from soil.</title>
        <authorList>
            <person name="Jeon C.O."/>
        </authorList>
    </citation>
    <scope>NUCLEOTIDE SEQUENCE</scope>
    <source>
        <strain evidence="8">R8</strain>
    </source>
</reference>
<keyword evidence="9" id="KW-1185">Reference proteome</keyword>
<dbReference type="InterPro" id="IPR005467">
    <property type="entry name" value="His_kinase_dom"/>
</dbReference>
<dbReference type="RefSeq" id="WP_264280457.1">
    <property type="nucleotide sequence ID" value="NZ_CP107006.1"/>
</dbReference>
<dbReference type="InterPro" id="IPR036890">
    <property type="entry name" value="HATPase_C_sf"/>
</dbReference>
<dbReference type="InterPro" id="IPR004358">
    <property type="entry name" value="Sig_transdc_His_kin-like_C"/>
</dbReference>
<dbReference type="PANTHER" id="PTHR43547">
    <property type="entry name" value="TWO-COMPONENT HISTIDINE KINASE"/>
    <property type="match status" value="1"/>
</dbReference>
<feature type="modified residue" description="4-aspartylphosphate" evidence="4">
    <location>
        <position position="494"/>
    </location>
</feature>
<dbReference type="GO" id="GO:0016301">
    <property type="term" value="F:kinase activity"/>
    <property type="evidence" value="ECO:0007669"/>
    <property type="project" value="UniProtKB-KW"/>
</dbReference>